<dbReference type="GO" id="GO:0032267">
    <property type="term" value="F:tRNA(Ile)-lysidine synthase activity"/>
    <property type="evidence" value="ECO:0007669"/>
    <property type="project" value="UniProtKB-EC"/>
</dbReference>
<organism evidence="10 11">
    <name type="scientific">Candidatus Taenaricola geysiri</name>
    <dbReference type="NCBI Taxonomy" id="1974752"/>
    <lineage>
        <taxon>Bacteria</taxon>
        <taxon>Pseudomonadati</taxon>
        <taxon>Candidatus Omnitrophota</taxon>
        <taxon>Candidatus Taenaricola</taxon>
    </lineage>
</organism>
<keyword evidence="4 7" id="KW-0547">Nucleotide-binding</keyword>
<keyword evidence="3 7" id="KW-0819">tRNA processing</keyword>
<dbReference type="EMBL" id="PFGP01000017">
    <property type="protein sequence ID" value="PIW66926.1"/>
    <property type="molecule type" value="Genomic_DNA"/>
</dbReference>
<name>A0A2J0LQ88_9BACT</name>
<evidence type="ECO:0000256" key="3">
    <source>
        <dbReference type="ARBA" id="ARBA00022694"/>
    </source>
</evidence>
<evidence type="ECO:0000256" key="5">
    <source>
        <dbReference type="ARBA" id="ARBA00022840"/>
    </source>
</evidence>
<dbReference type="InterPro" id="IPR012094">
    <property type="entry name" value="tRNA_Ile_lys_synt"/>
</dbReference>
<sequence length="337" mass="38508">MLTQQILNTISKYNMFKLGDRVLVGVSGGPDSVALLLVLHSLKKELGLKLYVASLNHMFRKDAASDVEFVKKLAAKLKASFLAGKVNVSKLHDSRGGSKEDTARTVRYDFFLKAAKKFNVNKIALGHTRDDQAETVLMRLIYGAGITGLSGILPARKFEKYLVVRPLIEASRKDIELYLKDNKIKPRHDSTNSQDEYKRNKIRKHLIPIFEKNYNPGIKQALSRTAALLRDDRDLLEEVLLKPVFKKIIKTGKNNIVRLNLKELDKLHVALKKYVLRECIRRVNLKLVGIEYRHWRLIEAFIAKRKNNAAWHLPYGCRVRIKKGAVIFFNEGIKPQG</sequence>
<evidence type="ECO:0000256" key="6">
    <source>
        <dbReference type="ARBA" id="ARBA00048539"/>
    </source>
</evidence>
<dbReference type="InterPro" id="IPR011063">
    <property type="entry name" value="TilS/TtcA_N"/>
</dbReference>
<evidence type="ECO:0000259" key="9">
    <source>
        <dbReference type="Pfam" id="PF09179"/>
    </source>
</evidence>
<keyword evidence="1 7" id="KW-0963">Cytoplasm</keyword>
<comment type="similarity">
    <text evidence="7">Belongs to the tRNA(Ile)-lysidine synthase family.</text>
</comment>
<dbReference type="PANTHER" id="PTHR43033:SF1">
    <property type="entry name" value="TRNA(ILE)-LYSIDINE SYNTHASE-RELATED"/>
    <property type="match status" value="1"/>
</dbReference>
<dbReference type="GO" id="GO:0006400">
    <property type="term" value="P:tRNA modification"/>
    <property type="evidence" value="ECO:0007669"/>
    <property type="project" value="UniProtKB-UniRule"/>
</dbReference>
<reference evidence="10 11" key="1">
    <citation type="submission" date="2017-09" db="EMBL/GenBank/DDBJ databases">
        <title>Depth-based differentiation of microbial function through sediment-hosted aquifers and enrichment of novel symbionts in the deep terrestrial subsurface.</title>
        <authorList>
            <person name="Probst A.J."/>
            <person name="Ladd B."/>
            <person name="Jarett J.K."/>
            <person name="Geller-Mcgrath D.E."/>
            <person name="Sieber C.M."/>
            <person name="Emerson J.B."/>
            <person name="Anantharaman K."/>
            <person name="Thomas B.C."/>
            <person name="Malmstrom R."/>
            <person name="Stieglmeier M."/>
            <person name="Klingl A."/>
            <person name="Woyke T."/>
            <person name="Ryan C.M."/>
            <person name="Banfield J.F."/>
        </authorList>
    </citation>
    <scope>NUCLEOTIDE SEQUENCE [LARGE SCALE GENOMIC DNA]</scope>
    <source>
        <strain evidence="10">CG12_big_fil_rev_8_21_14_0_65_43_15</strain>
    </source>
</reference>
<dbReference type="GO" id="GO:0005737">
    <property type="term" value="C:cytoplasm"/>
    <property type="evidence" value="ECO:0007669"/>
    <property type="project" value="UniProtKB-SubCell"/>
</dbReference>
<evidence type="ECO:0000313" key="11">
    <source>
        <dbReference type="Proteomes" id="UP000231267"/>
    </source>
</evidence>
<dbReference type="SUPFAM" id="SSF52402">
    <property type="entry name" value="Adenine nucleotide alpha hydrolases-like"/>
    <property type="match status" value="1"/>
</dbReference>
<evidence type="ECO:0000256" key="2">
    <source>
        <dbReference type="ARBA" id="ARBA00022598"/>
    </source>
</evidence>
<proteinExistence type="inferred from homology"/>
<dbReference type="Pfam" id="PF09179">
    <property type="entry name" value="TilS"/>
    <property type="match status" value="1"/>
</dbReference>
<gene>
    <name evidence="7 10" type="primary">tilS</name>
    <name evidence="10" type="ORF">COW11_00670</name>
</gene>
<dbReference type="Gene3D" id="3.40.50.620">
    <property type="entry name" value="HUPs"/>
    <property type="match status" value="1"/>
</dbReference>
<dbReference type="Gene3D" id="1.20.59.20">
    <property type="match status" value="1"/>
</dbReference>
<dbReference type="PANTHER" id="PTHR43033">
    <property type="entry name" value="TRNA(ILE)-LYSIDINE SYNTHASE-RELATED"/>
    <property type="match status" value="1"/>
</dbReference>
<evidence type="ECO:0000256" key="7">
    <source>
        <dbReference type="HAMAP-Rule" id="MF_01161"/>
    </source>
</evidence>
<evidence type="ECO:0000313" key="10">
    <source>
        <dbReference type="EMBL" id="PIW66926.1"/>
    </source>
</evidence>
<dbReference type="InterPro" id="IPR015262">
    <property type="entry name" value="tRNA_Ile_lys_synt_subst-bd"/>
</dbReference>
<dbReference type="AlphaFoldDB" id="A0A2J0LQ88"/>
<dbReference type="HAMAP" id="MF_01161">
    <property type="entry name" value="tRNA_Ile_lys_synt"/>
    <property type="match status" value="1"/>
</dbReference>
<keyword evidence="2 7" id="KW-0436">Ligase</keyword>
<feature type="domain" description="tRNA(Ile)-lysidine/2-thiocytidine synthase N-terminal" evidence="8">
    <location>
        <begin position="22"/>
        <end position="204"/>
    </location>
</feature>
<dbReference type="CDD" id="cd01992">
    <property type="entry name" value="TilS_N"/>
    <property type="match status" value="1"/>
</dbReference>
<dbReference type="SUPFAM" id="SSF82829">
    <property type="entry name" value="MesJ substrate recognition domain-like"/>
    <property type="match status" value="1"/>
</dbReference>
<evidence type="ECO:0000256" key="4">
    <source>
        <dbReference type="ARBA" id="ARBA00022741"/>
    </source>
</evidence>
<comment type="domain">
    <text evidence="7">The N-terminal region contains the highly conserved SGGXDS motif, predicted to be a P-loop motif involved in ATP binding.</text>
</comment>
<comment type="subcellular location">
    <subcellularLocation>
        <location evidence="7">Cytoplasm</location>
    </subcellularLocation>
</comment>
<comment type="caution">
    <text evidence="10">The sequence shown here is derived from an EMBL/GenBank/DDBJ whole genome shotgun (WGS) entry which is preliminary data.</text>
</comment>
<feature type="domain" description="tRNA(Ile)-lysidine synthase substrate-binding" evidence="9">
    <location>
        <begin position="259"/>
        <end position="322"/>
    </location>
</feature>
<dbReference type="InterPro" id="IPR012795">
    <property type="entry name" value="tRNA_Ile_lys_synt_N"/>
</dbReference>
<dbReference type="NCBIfam" id="TIGR02432">
    <property type="entry name" value="lysidine_TilS_N"/>
    <property type="match status" value="1"/>
</dbReference>
<comment type="function">
    <text evidence="7">Ligates lysine onto the cytidine present at position 34 of the AUA codon-specific tRNA(Ile) that contains the anticodon CAU, in an ATP-dependent manner. Cytidine is converted to lysidine, thus changing the amino acid specificity of the tRNA from methionine to isoleucine.</text>
</comment>
<dbReference type="GO" id="GO:0005524">
    <property type="term" value="F:ATP binding"/>
    <property type="evidence" value="ECO:0007669"/>
    <property type="project" value="UniProtKB-UniRule"/>
</dbReference>
<evidence type="ECO:0000256" key="1">
    <source>
        <dbReference type="ARBA" id="ARBA00022490"/>
    </source>
</evidence>
<comment type="catalytic activity">
    <reaction evidence="6 7">
        <text>cytidine(34) in tRNA(Ile2) + L-lysine + ATP = lysidine(34) in tRNA(Ile2) + AMP + diphosphate + H(+)</text>
        <dbReference type="Rhea" id="RHEA:43744"/>
        <dbReference type="Rhea" id="RHEA-COMP:10625"/>
        <dbReference type="Rhea" id="RHEA-COMP:10670"/>
        <dbReference type="ChEBI" id="CHEBI:15378"/>
        <dbReference type="ChEBI" id="CHEBI:30616"/>
        <dbReference type="ChEBI" id="CHEBI:32551"/>
        <dbReference type="ChEBI" id="CHEBI:33019"/>
        <dbReference type="ChEBI" id="CHEBI:82748"/>
        <dbReference type="ChEBI" id="CHEBI:83665"/>
        <dbReference type="ChEBI" id="CHEBI:456215"/>
        <dbReference type="EC" id="6.3.4.19"/>
    </reaction>
</comment>
<protein>
    <recommendedName>
        <fullName evidence="7">tRNA(Ile)-lysidine synthase</fullName>
        <ecNumber evidence="7">6.3.4.19</ecNumber>
    </recommendedName>
    <alternativeName>
        <fullName evidence="7">tRNA(Ile)-2-lysyl-cytidine synthase</fullName>
    </alternativeName>
    <alternativeName>
        <fullName evidence="7">tRNA(Ile)-lysidine synthetase</fullName>
    </alternativeName>
</protein>
<dbReference type="InterPro" id="IPR014729">
    <property type="entry name" value="Rossmann-like_a/b/a_fold"/>
</dbReference>
<dbReference type="Proteomes" id="UP000231267">
    <property type="component" value="Unassembled WGS sequence"/>
</dbReference>
<evidence type="ECO:0000259" key="8">
    <source>
        <dbReference type="Pfam" id="PF01171"/>
    </source>
</evidence>
<keyword evidence="5 7" id="KW-0067">ATP-binding</keyword>
<dbReference type="EC" id="6.3.4.19" evidence="7"/>
<feature type="binding site" evidence="7">
    <location>
        <begin position="27"/>
        <end position="32"/>
    </location>
    <ligand>
        <name>ATP</name>
        <dbReference type="ChEBI" id="CHEBI:30616"/>
    </ligand>
</feature>
<accession>A0A2J0LQ88</accession>
<dbReference type="Pfam" id="PF01171">
    <property type="entry name" value="ATP_bind_3"/>
    <property type="match status" value="1"/>
</dbReference>